<dbReference type="CDD" id="cd17731">
    <property type="entry name" value="BRCT_TopBP1_rpt2_like"/>
    <property type="match status" value="1"/>
</dbReference>
<feature type="region of interest" description="Disordered" evidence="2">
    <location>
        <begin position="511"/>
        <end position="536"/>
    </location>
</feature>
<dbReference type="PANTHER" id="PTHR13561">
    <property type="entry name" value="DNA REPLICATION REGULATOR DPB11-RELATED"/>
    <property type="match status" value="1"/>
</dbReference>
<evidence type="ECO:0000313" key="4">
    <source>
        <dbReference type="EMBL" id="KAF2486320.1"/>
    </source>
</evidence>
<proteinExistence type="predicted"/>
<accession>A0A6A6Q1P8</accession>
<dbReference type="InterPro" id="IPR001357">
    <property type="entry name" value="BRCT_dom"/>
</dbReference>
<dbReference type="EMBL" id="MU001632">
    <property type="protein sequence ID" value="KAF2486320.1"/>
    <property type="molecule type" value="Genomic_DNA"/>
</dbReference>
<evidence type="ECO:0000313" key="5">
    <source>
        <dbReference type="Proteomes" id="UP000799767"/>
    </source>
</evidence>
<dbReference type="GeneID" id="54479682"/>
<dbReference type="GO" id="GO:0033314">
    <property type="term" value="P:mitotic DNA replication checkpoint signaling"/>
    <property type="evidence" value="ECO:0007669"/>
    <property type="project" value="TreeGrafter"/>
</dbReference>
<dbReference type="RefSeq" id="XP_033592889.1">
    <property type="nucleotide sequence ID" value="XM_033738680.1"/>
</dbReference>
<dbReference type="Pfam" id="PF12738">
    <property type="entry name" value="PTCB-BRCT"/>
    <property type="match status" value="3"/>
</dbReference>
<protein>
    <submittedName>
        <fullName evidence="4">BRCT domain-containing protein</fullName>
    </submittedName>
</protein>
<feature type="domain" description="BRCT" evidence="3">
    <location>
        <begin position="304"/>
        <end position="404"/>
    </location>
</feature>
<dbReference type="CDD" id="cd18433">
    <property type="entry name" value="BRCT_Rad4_rpt3"/>
    <property type="match status" value="1"/>
</dbReference>
<feature type="compositionally biased region" description="Basic and acidic residues" evidence="2">
    <location>
        <begin position="526"/>
        <end position="536"/>
    </location>
</feature>
<keyword evidence="5" id="KW-1185">Reference proteome</keyword>
<dbReference type="Gene3D" id="3.40.50.10190">
    <property type="entry name" value="BRCT domain"/>
    <property type="match status" value="4"/>
</dbReference>
<sequence length="536" mass="58732">MAQNADVLNGQLPLKGVILCCTALPQDVRTGLGEAAAQMGAIHKLDLTADVTHLIVGAITTPKYKYVAKERPDIKVLPPAWLDAVREAWMEGSDVDVDALERTHRLPPFSGLQICLTGFEDIEQRNWISQTAADHGATYHGDLTKAVTHLIAAAPQGQKYTHAKRWGLSVVSLKWFEHSMERGMAVDEAFYDPTMPIDEQGVGAFKRHIRPRTSLGKHGRDGESQGTDAVRKKLRRTASTRLESQSQDMWMDMSAGNVKAAPTEHDQWSHQGDNLPVNDSIAITKPRPSAGQHSPAGQSGLPSDANALFSGCHVLTHGLEGKRLKSVRHVLLQNGATIAESTAMLEDASCAPFFKQRYLVVPHTTRSSSNGLPDVPPGTVIVTEWWVERCVHYKQLLDPIDDALSQPLGYEQTPDFADLLVSTTGFTGVDLRQIAEAVKLMGAVYQEKILPSTTVLVSGVDTVRKEKAFYAHKHKIPVVSAHWMWECLKTKKRASFAKFSLPLPAINPKDFVGDPSTSSPLPSDAASKDSERRGTR</sequence>
<dbReference type="InterPro" id="IPR036420">
    <property type="entry name" value="BRCT_dom_sf"/>
</dbReference>
<evidence type="ECO:0000259" key="3">
    <source>
        <dbReference type="PROSITE" id="PS50172"/>
    </source>
</evidence>
<feature type="region of interest" description="Disordered" evidence="2">
    <location>
        <begin position="211"/>
        <end position="245"/>
    </location>
</feature>
<evidence type="ECO:0000256" key="1">
    <source>
        <dbReference type="ARBA" id="ARBA00022737"/>
    </source>
</evidence>
<dbReference type="SMART" id="SM00292">
    <property type="entry name" value="BRCT"/>
    <property type="match status" value="4"/>
</dbReference>
<dbReference type="GO" id="GO:0007095">
    <property type="term" value="P:mitotic G2 DNA damage checkpoint signaling"/>
    <property type="evidence" value="ECO:0007669"/>
    <property type="project" value="TreeGrafter"/>
</dbReference>
<name>A0A6A6Q1P8_9PEZI</name>
<feature type="domain" description="BRCT" evidence="3">
    <location>
        <begin position="104"/>
        <end position="193"/>
    </location>
</feature>
<dbReference type="Proteomes" id="UP000799767">
    <property type="component" value="Unassembled WGS sequence"/>
</dbReference>
<dbReference type="OrthoDB" id="251770at2759"/>
<gene>
    <name evidence="4" type="ORF">BDY17DRAFT_74963</name>
</gene>
<dbReference type="AlphaFoldDB" id="A0A6A6Q1P8"/>
<organism evidence="4 5">
    <name type="scientific">Neohortaea acidophila</name>
    <dbReference type="NCBI Taxonomy" id="245834"/>
    <lineage>
        <taxon>Eukaryota</taxon>
        <taxon>Fungi</taxon>
        <taxon>Dikarya</taxon>
        <taxon>Ascomycota</taxon>
        <taxon>Pezizomycotina</taxon>
        <taxon>Dothideomycetes</taxon>
        <taxon>Dothideomycetidae</taxon>
        <taxon>Mycosphaerellales</taxon>
        <taxon>Teratosphaeriaceae</taxon>
        <taxon>Neohortaea</taxon>
    </lineage>
</organism>
<keyword evidence="1" id="KW-0677">Repeat</keyword>
<reference evidence="4" key="1">
    <citation type="journal article" date="2020" name="Stud. Mycol.">
        <title>101 Dothideomycetes genomes: a test case for predicting lifestyles and emergence of pathogens.</title>
        <authorList>
            <person name="Haridas S."/>
            <person name="Albert R."/>
            <person name="Binder M."/>
            <person name="Bloem J."/>
            <person name="Labutti K."/>
            <person name="Salamov A."/>
            <person name="Andreopoulos B."/>
            <person name="Baker S."/>
            <person name="Barry K."/>
            <person name="Bills G."/>
            <person name="Bluhm B."/>
            <person name="Cannon C."/>
            <person name="Castanera R."/>
            <person name="Culley D."/>
            <person name="Daum C."/>
            <person name="Ezra D."/>
            <person name="Gonzalez J."/>
            <person name="Henrissat B."/>
            <person name="Kuo A."/>
            <person name="Liang C."/>
            <person name="Lipzen A."/>
            <person name="Lutzoni F."/>
            <person name="Magnuson J."/>
            <person name="Mondo S."/>
            <person name="Nolan M."/>
            <person name="Ohm R."/>
            <person name="Pangilinan J."/>
            <person name="Park H.-J."/>
            <person name="Ramirez L."/>
            <person name="Alfaro M."/>
            <person name="Sun H."/>
            <person name="Tritt A."/>
            <person name="Yoshinaga Y."/>
            <person name="Zwiers L.-H."/>
            <person name="Turgeon B."/>
            <person name="Goodwin S."/>
            <person name="Spatafora J."/>
            <person name="Crous P."/>
            <person name="Grigoriev I."/>
        </authorList>
    </citation>
    <scope>NUCLEOTIDE SEQUENCE</scope>
    <source>
        <strain evidence="4">CBS 113389</strain>
    </source>
</reference>
<dbReference type="PROSITE" id="PS50172">
    <property type="entry name" value="BRCT"/>
    <property type="match status" value="4"/>
</dbReference>
<dbReference type="InterPro" id="IPR059215">
    <property type="entry name" value="BRCT2_TopBP1-like"/>
</dbReference>
<dbReference type="SUPFAM" id="SSF52113">
    <property type="entry name" value="BRCT domain"/>
    <property type="match status" value="4"/>
</dbReference>
<feature type="domain" description="BRCT" evidence="3">
    <location>
        <begin position="9"/>
        <end position="82"/>
    </location>
</feature>
<feature type="domain" description="BRCT" evidence="3">
    <location>
        <begin position="411"/>
        <end position="501"/>
    </location>
</feature>
<evidence type="ECO:0000256" key="2">
    <source>
        <dbReference type="SAM" id="MobiDB-lite"/>
    </source>
</evidence>
<dbReference type="PANTHER" id="PTHR13561:SF20">
    <property type="entry name" value="DNA TOPOISOMERASE 2-BINDING PROTEIN 1"/>
    <property type="match status" value="1"/>
</dbReference>
<dbReference type="GO" id="GO:0006270">
    <property type="term" value="P:DNA replication initiation"/>
    <property type="evidence" value="ECO:0007669"/>
    <property type="project" value="TreeGrafter"/>
</dbReference>